<evidence type="ECO:0008006" key="3">
    <source>
        <dbReference type="Google" id="ProtNLM"/>
    </source>
</evidence>
<name>A0ABS7QTW8_9ACTN</name>
<organism evidence="1 2">
    <name type="scientific">Streptantibioticus parmotrematis</name>
    <dbReference type="NCBI Taxonomy" id="2873249"/>
    <lineage>
        <taxon>Bacteria</taxon>
        <taxon>Bacillati</taxon>
        <taxon>Actinomycetota</taxon>
        <taxon>Actinomycetes</taxon>
        <taxon>Kitasatosporales</taxon>
        <taxon>Streptomycetaceae</taxon>
        <taxon>Streptantibioticus</taxon>
    </lineage>
</organism>
<reference evidence="1 2" key="1">
    <citation type="submission" date="2021-08" db="EMBL/GenBank/DDBJ databases">
        <title>Streptomyces sp. PTM05 isolated from lichen.</title>
        <authorList>
            <person name="Somphong A."/>
            <person name="Phongsopitanun W."/>
            <person name="Tanasupawat S."/>
        </authorList>
    </citation>
    <scope>NUCLEOTIDE SEQUENCE [LARGE SCALE GENOMIC DNA]</scope>
    <source>
        <strain evidence="1 2">Ptm05</strain>
    </source>
</reference>
<gene>
    <name evidence="1" type="ORF">K7472_17505</name>
</gene>
<evidence type="ECO:0000313" key="1">
    <source>
        <dbReference type="EMBL" id="MBY8886648.1"/>
    </source>
</evidence>
<protein>
    <recommendedName>
        <fullName evidence="3">WXG100 family type VII secretion target</fullName>
    </recommendedName>
</protein>
<dbReference type="EMBL" id="JAINVZ010000011">
    <property type="protein sequence ID" value="MBY8886648.1"/>
    <property type="molecule type" value="Genomic_DNA"/>
</dbReference>
<proteinExistence type="predicted"/>
<evidence type="ECO:0000313" key="2">
    <source>
        <dbReference type="Proteomes" id="UP001198565"/>
    </source>
</evidence>
<dbReference type="Gene3D" id="1.10.287.1060">
    <property type="entry name" value="ESAT-6-like"/>
    <property type="match status" value="1"/>
</dbReference>
<dbReference type="Proteomes" id="UP001198565">
    <property type="component" value="Unassembled WGS sequence"/>
</dbReference>
<dbReference type="SUPFAM" id="SSF140453">
    <property type="entry name" value="EsxAB dimer-like"/>
    <property type="match status" value="1"/>
</dbReference>
<keyword evidence="2" id="KW-1185">Reference proteome</keyword>
<dbReference type="RefSeq" id="WP_222979050.1">
    <property type="nucleotide sequence ID" value="NZ_JAINVZ010000011.1"/>
</dbReference>
<dbReference type="InterPro" id="IPR036689">
    <property type="entry name" value="ESAT-6-like_sf"/>
</dbReference>
<sequence>MGDSWVGGDIAGLQHMGQTLTSAQHDLEGVVKPLSGKVDALVGDAGWKGEAAEEFRRKWSDDALTAGALSTFVGEIGATLTQLADNLSSAENALYNAAHEAQRQGVAVGPKGEPQPLMTSDPPSIADQKAIAGLKEYDIVYRTIVQSAQQARLDAAERLKKLYDDVNPDGSMKKADQATVSALLRDLYAVKDDMRSAAAEKAEAELKRASAQTDSAYDALSAEQRKLKAAGKGIPADLPEDAAYRQSMHEVKTLYTQLDSIEHSRTTFDKAVNYKLTDAVRDYRIVEGADKLPDFLKDVPVLDIAAATAAAGFEADEDHEKGWSWTHSVVVDGGAALGGLAAGAAVVAAAPEELVGGAAAATGAAVAGGVMLVTVGVDKAFHEHWSEDIHDHGVLGGVAHGTADVASGSCKTVWGAMKGLGSGIANVF</sequence>
<accession>A0ABS7QTW8</accession>
<comment type="caution">
    <text evidence="1">The sequence shown here is derived from an EMBL/GenBank/DDBJ whole genome shotgun (WGS) entry which is preliminary data.</text>
</comment>